<dbReference type="PANTHER" id="PTHR33387">
    <property type="entry name" value="RMLC-LIKE JELLY ROLL FOLD PROTEIN"/>
    <property type="match status" value="1"/>
</dbReference>
<dbReference type="InterPro" id="IPR009327">
    <property type="entry name" value="Cupin_DUF985"/>
</dbReference>
<dbReference type="PANTHER" id="PTHR33387:SF3">
    <property type="entry name" value="DUF985 DOMAIN-CONTAINING PROTEIN"/>
    <property type="match status" value="1"/>
</dbReference>
<dbReference type="PATRIC" id="fig|1666911.3.peg.3650"/>
<sequence length="190" mass="21375">MVFSNRFSNRFIPMNKQPLNEQSLLGQPLNKQDWIAKLSLVEHVEGGYFSESYRASENMSTDRDGADRSVMTSIYYLLTDDRPINHLIKNQSDIVHYFQAGSPITYILIGTTGQLQKVRLGLNLDAGEVPQLIVPGGYWKAAVLESGEYGLLGEAVAPGFDYRDMTIAKLDDIRTEFPALINELAPYIRQ</sequence>
<name>A0A0N8KNP2_9CYAN</name>
<dbReference type="Pfam" id="PF06172">
    <property type="entry name" value="Cupin_5"/>
    <property type="match status" value="1"/>
</dbReference>
<proteinExistence type="predicted"/>
<accession>A0A0N8KNP2</accession>
<dbReference type="AlphaFoldDB" id="A0A0N8KNP2"/>
<dbReference type="Gene3D" id="2.60.120.10">
    <property type="entry name" value="Jelly Rolls"/>
    <property type="match status" value="1"/>
</dbReference>
<dbReference type="CDD" id="cd06121">
    <property type="entry name" value="cupin_YML079wp"/>
    <property type="match status" value="1"/>
</dbReference>
<dbReference type="SUPFAM" id="SSF51182">
    <property type="entry name" value="RmlC-like cupins"/>
    <property type="match status" value="1"/>
</dbReference>
<dbReference type="InterPro" id="IPR039935">
    <property type="entry name" value="YML079W-like"/>
</dbReference>
<dbReference type="Proteomes" id="UP000050465">
    <property type="component" value="Unassembled WGS sequence"/>
</dbReference>
<dbReference type="InterPro" id="IPR011051">
    <property type="entry name" value="RmlC_Cupin_sf"/>
</dbReference>
<gene>
    <name evidence="2" type="ORF">HLUCCA11_03990</name>
</gene>
<dbReference type="InterPro" id="IPR014710">
    <property type="entry name" value="RmlC-like_jellyroll"/>
</dbReference>
<dbReference type="EMBL" id="LJZR01000003">
    <property type="protein sequence ID" value="KPQ37090.1"/>
    <property type="molecule type" value="Genomic_DNA"/>
</dbReference>
<feature type="domain" description="DUF985" evidence="1">
    <location>
        <begin position="32"/>
        <end position="167"/>
    </location>
</feature>
<comment type="caution">
    <text evidence="2">The sequence shown here is derived from an EMBL/GenBank/DDBJ whole genome shotgun (WGS) entry which is preliminary data.</text>
</comment>
<organism evidence="2 3">
    <name type="scientific">Phormidesmis priestleyi Ana</name>
    <dbReference type="NCBI Taxonomy" id="1666911"/>
    <lineage>
        <taxon>Bacteria</taxon>
        <taxon>Bacillati</taxon>
        <taxon>Cyanobacteriota</taxon>
        <taxon>Cyanophyceae</taxon>
        <taxon>Leptolyngbyales</taxon>
        <taxon>Leptolyngbyaceae</taxon>
        <taxon>Phormidesmis</taxon>
    </lineage>
</organism>
<reference evidence="2 3" key="1">
    <citation type="submission" date="2015-09" db="EMBL/GenBank/DDBJ databases">
        <title>Identification and resolution of microdiversity through metagenomic sequencing of parallel consortia.</title>
        <authorList>
            <person name="Nelson W.C."/>
            <person name="Romine M.F."/>
            <person name="Lindemann S.R."/>
        </authorList>
    </citation>
    <scope>NUCLEOTIDE SEQUENCE [LARGE SCALE GENOMIC DNA]</scope>
    <source>
        <strain evidence="2">Ana</strain>
    </source>
</reference>
<protein>
    <recommendedName>
        <fullName evidence="1">DUF985 domain-containing protein</fullName>
    </recommendedName>
</protein>
<evidence type="ECO:0000259" key="1">
    <source>
        <dbReference type="Pfam" id="PF06172"/>
    </source>
</evidence>
<evidence type="ECO:0000313" key="3">
    <source>
        <dbReference type="Proteomes" id="UP000050465"/>
    </source>
</evidence>
<evidence type="ECO:0000313" key="2">
    <source>
        <dbReference type="EMBL" id="KPQ37090.1"/>
    </source>
</evidence>